<name>A0AAE0YDI9_9GAST</name>
<gene>
    <name evidence="2" type="ORF">RRG08_005830</name>
</gene>
<sequence>MYQFRRLVSTSTTVYGAFVRTVWTLVQVTFVKPGEYWSTRQHLPKHGVKLRLRKVIRGPEVSMDRSYTHHATLRPLRITNTAVTFQTVSLPERNVLKALVFVCILSTFCGSMSLWTVERKLD</sequence>
<protein>
    <submittedName>
        <fullName evidence="2">Uncharacterized protein</fullName>
    </submittedName>
</protein>
<evidence type="ECO:0000256" key="1">
    <source>
        <dbReference type="SAM" id="Phobius"/>
    </source>
</evidence>
<keyword evidence="3" id="KW-1185">Reference proteome</keyword>
<keyword evidence="1" id="KW-0812">Transmembrane</keyword>
<keyword evidence="1" id="KW-0472">Membrane</keyword>
<keyword evidence="1" id="KW-1133">Transmembrane helix</keyword>
<comment type="caution">
    <text evidence="2">The sequence shown here is derived from an EMBL/GenBank/DDBJ whole genome shotgun (WGS) entry which is preliminary data.</text>
</comment>
<dbReference type="EMBL" id="JAWDGP010006477">
    <property type="protein sequence ID" value="KAK3740286.1"/>
    <property type="molecule type" value="Genomic_DNA"/>
</dbReference>
<organism evidence="2 3">
    <name type="scientific">Elysia crispata</name>
    <name type="common">lettuce slug</name>
    <dbReference type="NCBI Taxonomy" id="231223"/>
    <lineage>
        <taxon>Eukaryota</taxon>
        <taxon>Metazoa</taxon>
        <taxon>Spiralia</taxon>
        <taxon>Lophotrochozoa</taxon>
        <taxon>Mollusca</taxon>
        <taxon>Gastropoda</taxon>
        <taxon>Heterobranchia</taxon>
        <taxon>Euthyneura</taxon>
        <taxon>Panpulmonata</taxon>
        <taxon>Sacoglossa</taxon>
        <taxon>Placobranchoidea</taxon>
        <taxon>Plakobranchidae</taxon>
        <taxon>Elysia</taxon>
    </lineage>
</organism>
<evidence type="ECO:0000313" key="3">
    <source>
        <dbReference type="Proteomes" id="UP001283361"/>
    </source>
</evidence>
<accession>A0AAE0YDI9</accession>
<dbReference type="AlphaFoldDB" id="A0AAE0YDI9"/>
<proteinExistence type="predicted"/>
<evidence type="ECO:0000313" key="2">
    <source>
        <dbReference type="EMBL" id="KAK3740286.1"/>
    </source>
</evidence>
<feature type="transmembrane region" description="Helical" evidence="1">
    <location>
        <begin position="98"/>
        <end position="117"/>
    </location>
</feature>
<reference evidence="2" key="1">
    <citation type="journal article" date="2023" name="G3 (Bethesda)">
        <title>A reference genome for the long-term kleptoplast-retaining sea slug Elysia crispata morphotype clarki.</title>
        <authorList>
            <person name="Eastman K.E."/>
            <person name="Pendleton A.L."/>
            <person name="Shaikh M.A."/>
            <person name="Suttiyut T."/>
            <person name="Ogas R."/>
            <person name="Tomko P."/>
            <person name="Gavelis G."/>
            <person name="Widhalm J.R."/>
            <person name="Wisecaver J.H."/>
        </authorList>
    </citation>
    <scope>NUCLEOTIDE SEQUENCE</scope>
    <source>
        <strain evidence="2">ECLA1</strain>
    </source>
</reference>
<dbReference type="Proteomes" id="UP001283361">
    <property type="component" value="Unassembled WGS sequence"/>
</dbReference>